<evidence type="ECO:0000313" key="2">
    <source>
        <dbReference type="EMBL" id="KAJ8883501.1"/>
    </source>
</evidence>
<feature type="compositionally biased region" description="Basic and acidic residues" evidence="1">
    <location>
        <begin position="1386"/>
        <end position="1398"/>
    </location>
</feature>
<accession>A0ABQ9HGQ0</accession>
<feature type="region of interest" description="Disordered" evidence="1">
    <location>
        <begin position="1210"/>
        <end position="1232"/>
    </location>
</feature>
<sequence>MLLLHQSRVTLSVHVVKYSWYQRRCKSPREEELGKDWEGIGNGLCLGPIIAFAWSDFGKPWKAKIRMAGPGIEPGSSLTRVQSVTTASPRSQFLDCGDGEQARLRPCLNGPRERSLVDDVTERERGERESSLVVSINRGDRERVRVQREHEDISNRQFRRFEMDLNSISSPSLNSDGATVFCVDIRSDLGPSFELQWCNRALASNCTCCLRQRTLHDKNTERSSYFLFVQPEAGERTDEGEARRVWSSAGMQGRGKRGYPEKTRQPATSSGTIPTCGNPGATLPGIEPGYPRSERTESTQRTEYTGRTERIERTGHTERTDNTEITGRTECYQALISKRRYNMLVSCAAGTANGRHTRNQQDCGMSFSNHFLESNLQDEGPSVVQWLDYSPSAKANRVRFPEWPLSYFRIWESGWTISLAGFLGDLPFPPPLHSDGFPYHFASSKGELIHRLEEKFGYPYQRFSPMTGHFGLDSELKGMRSVGKYLVAVESQPSAQLATVTVQLMRALQSVARCYKLEGGMCRTQKEIPSVCQVGKYTTHDQQLSASSPTSGSCNWTTITKSTFIGHPQFHLLLFVCQAHISTAKFAARKYTWPLTSDEQDSLHVAWYIDSWGTSVWPADAWWQLAMHHLVSCIALYAGMKGRGKLQIPEKTRRPEASYGTIPTCENPETREGTIAPTAVSSPSYAGRSQPTCTATQGVAGRQLTYVEYVEQLVIIRHRCLVTVKYVLLLVHWSSARECHSWSSLGTAVVVTVKYALLLEHGACVREYHSWSSLGTSGVVTLVIIRHRRRSHGVIRAVTEAWDICSRVSHLVIIRHRWRGHGVIRGVTGARDILSRVSQLVIISLRCLVTVKYVLLLVHWSSARECHRWSSLGTAGLVTVWSSLGTDGVVTVKYALLPEHGTCARECHSWSSLGTDGVVTAKFALLLEHGSCARECHNVADLCRGVGRFAALARYTNVPSSFSTTPVHRPARTRVLRHSTSGQLQRKTAEWGVRSPLIAPQDDTASGFKFKFNDLQARLYRLMCKHADIDCTLVVCCYSGRRRLCHRSPRDVKHNQSANGYAQVKGPARHLTTSYVVILCHDKAEQTISEALVAAHAATCGNVDKPVRLPPRQTGFNYGRVTSRFSHVGIVSDDAAGRRVFLGISCFPKPFHSGAAPYPPRCTLIGSHDLGVKEPPKSLHSLTRALGAETIEGRIRYCAAVTHNSDTMTWQRGRKERKRRKGGKGVGRVMFPGNSRVRMTSRARGRTVSQNKCVYWADGNPLIVAEQAVNLPGEEVRCGMSDRGHRHSPCRSSGRLGRMRKSILGTKTSAQRGIWRNCSAMADDIINTAAAGASAVFFVEAIWQDCGYREKSGAVSSTGEEGVGNDGRSLDDGGRGVRGANGRKGSRNEGAGKREIPEKTYPPAASSGTIPTCNDPGVNPVRVGVRPPFILSSQMRVQSHAQVPTLCLYSRAQNSARRTTLLSKLSTGQIGNEGYSGSKAMAWYDARCYTSCQTMPLVGGFSRGSPVRPALLFRHCTVLTSITLIGSQELAVMSRHTLFTYSAGNPR</sequence>
<feature type="region of interest" description="Disordered" evidence="1">
    <location>
        <begin position="239"/>
        <end position="306"/>
    </location>
</feature>
<evidence type="ECO:0000256" key="1">
    <source>
        <dbReference type="SAM" id="MobiDB-lite"/>
    </source>
</evidence>
<feature type="region of interest" description="Disordered" evidence="1">
    <location>
        <begin position="1354"/>
        <end position="1415"/>
    </location>
</feature>
<dbReference type="Proteomes" id="UP001159363">
    <property type="component" value="Chromosome 4"/>
</dbReference>
<keyword evidence="3" id="KW-1185">Reference proteome</keyword>
<feature type="compositionally biased region" description="Basic residues" evidence="1">
    <location>
        <begin position="1212"/>
        <end position="1223"/>
    </location>
</feature>
<name>A0ABQ9HGQ0_9NEOP</name>
<evidence type="ECO:0000313" key="3">
    <source>
        <dbReference type="Proteomes" id="UP001159363"/>
    </source>
</evidence>
<gene>
    <name evidence="2" type="ORF">PR048_015345</name>
</gene>
<protein>
    <submittedName>
        <fullName evidence="2">Uncharacterized protein</fullName>
    </submittedName>
</protein>
<organism evidence="2 3">
    <name type="scientific">Dryococelus australis</name>
    <dbReference type="NCBI Taxonomy" id="614101"/>
    <lineage>
        <taxon>Eukaryota</taxon>
        <taxon>Metazoa</taxon>
        <taxon>Ecdysozoa</taxon>
        <taxon>Arthropoda</taxon>
        <taxon>Hexapoda</taxon>
        <taxon>Insecta</taxon>
        <taxon>Pterygota</taxon>
        <taxon>Neoptera</taxon>
        <taxon>Polyneoptera</taxon>
        <taxon>Phasmatodea</taxon>
        <taxon>Verophasmatodea</taxon>
        <taxon>Anareolatae</taxon>
        <taxon>Phasmatidae</taxon>
        <taxon>Eurycanthinae</taxon>
        <taxon>Dryococelus</taxon>
    </lineage>
</organism>
<reference evidence="2 3" key="1">
    <citation type="submission" date="2023-02" db="EMBL/GenBank/DDBJ databases">
        <title>LHISI_Scaffold_Assembly.</title>
        <authorList>
            <person name="Stuart O.P."/>
            <person name="Cleave R."/>
            <person name="Magrath M.J.L."/>
            <person name="Mikheyev A.S."/>
        </authorList>
    </citation>
    <scope>NUCLEOTIDE SEQUENCE [LARGE SCALE GENOMIC DNA]</scope>
    <source>
        <strain evidence="2">Daus_M_001</strain>
        <tissue evidence="2">Leg muscle</tissue>
    </source>
</reference>
<comment type="caution">
    <text evidence="2">The sequence shown here is derived from an EMBL/GenBank/DDBJ whole genome shotgun (WGS) entry which is preliminary data.</text>
</comment>
<dbReference type="EMBL" id="JARBHB010000005">
    <property type="protein sequence ID" value="KAJ8883501.1"/>
    <property type="molecule type" value="Genomic_DNA"/>
</dbReference>
<proteinExistence type="predicted"/>
<feature type="compositionally biased region" description="Basic and acidic residues" evidence="1">
    <location>
        <begin position="292"/>
        <end position="306"/>
    </location>
</feature>
<feature type="compositionally biased region" description="Polar residues" evidence="1">
    <location>
        <begin position="265"/>
        <end position="275"/>
    </location>
</feature>